<feature type="compositionally biased region" description="Polar residues" evidence="1">
    <location>
        <begin position="349"/>
        <end position="376"/>
    </location>
</feature>
<proteinExistence type="predicted"/>
<feature type="transmembrane region" description="Helical" evidence="2">
    <location>
        <begin position="298"/>
        <end position="320"/>
    </location>
</feature>
<protein>
    <submittedName>
        <fullName evidence="3">Uncharacterized protein</fullName>
    </submittedName>
</protein>
<dbReference type="Proteomes" id="UP001556367">
    <property type="component" value="Unassembled WGS sequence"/>
</dbReference>
<evidence type="ECO:0000256" key="2">
    <source>
        <dbReference type="SAM" id="Phobius"/>
    </source>
</evidence>
<keyword evidence="2" id="KW-1133">Transmembrane helix</keyword>
<feature type="region of interest" description="Disordered" evidence="1">
    <location>
        <begin position="347"/>
        <end position="377"/>
    </location>
</feature>
<feature type="region of interest" description="Disordered" evidence="1">
    <location>
        <begin position="248"/>
        <end position="290"/>
    </location>
</feature>
<feature type="region of interest" description="Disordered" evidence="1">
    <location>
        <begin position="111"/>
        <end position="135"/>
    </location>
</feature>
<evidence type="ECO:0000313" key="4">
    <source>
        <dbReference type="Proteomes" id="UP001556367"/>
    </source>
</evidence>
<evidence type="ECO:0000313" key="3">
    <source>
        <dbReference type="EMBL" id="KAL0945619.1"/>
    </source>
</evidence>
<organism evidence="3 4">
    <name type="scientific">Hohenbuehelia grisea</name>
    <dbReference type="NCBI Taxonomy" id="104357"/>
    <lineage>
        <taxon>Eukaryota</taxon>
        <taxon>Fungi</taxon>
        <taxon>Dikarya</taxon>
        <taxon>Basidiomycota</taxon>
        <taxon>Agaricomycotina</taxon>
        <taxon>Agaricomycetes</taxon>
        <taxon>Agaricomycetidae</taxon>
        <taxon>Agaricales</taxon>
        <taxon>Pleurotineae</taxon>
        <taxon>Pleurotaceae</taxon>
        <taxon>Hohenbuehelia</taxon>
    </lineage>
</organism>
<keyword evidence="2" id="KW-0472">Membrane</keyword>
<keyword evidence="4" id="KW-1185">Reference proteome</keyword>
<reference evidence="4" key="1">
    <citation type="submission" date="2024-06" db="EMBL/GenBank/DDBJ databases">
        <title>Multi-omics analyses provide insights into the biosynthesis of the anticancer antibiotic pleurotin in Hohenbuehelia grisea.</title>
        <authorList>
            <person name="Weaver J.A."/>
            <person name="Alberti F."/>
        </authorList>
    </citation>
    <scope>NUCLEOTIDE SEQUENCE [LARGE SCALE GENOMIC DNA]</scope>
    <source>
        <strain evidence="4">T-177</strain>
    </source>
</reference>
<accession>A0ABR3IQQ9</accession>
<dbReference type="EMBL" id="JASNQZ010000017">
    <property type="protein sequence ID" value="KAL0945619.1"/>
    <property type="molecule type" value="Genomic_DNA"/>
</dbReference>
<comment type="caution">
    <text evidence="3">The sequence shown here is derived from an EMBL/GenBank/DDBJ whole genome shotgun (WGS) entry which is preliminary data.</text>
</comment>
<keyword evidence="2" id="KW-0812">Transmembrane</keyword>
<gene>
    <name evidence="3" type="ORF">HGRIS_014774</name>
</gene>
<evidence type="ECO:0000256" key="1">
    <source>
        <dbReference type="SAM" id="MobiDB-lite"/>
    </source>
</evidence>
<sequence>MLVSPPLNLFNFTISLAEKLRWSFASSNTRWSWYPSYSIEISSMDLRHRPWIHLQALSLALIFLNTYTTASELDVTWISPTPEDRYSPGETIKAEWQTLSSAVTAPSFRLCSSSSGDSRRIETRDTSYSRSGGKLEEKGQSSLASCGISVWPTIEEGADSFSISLVVPSSDSSSSQGGYYILMEDNFGKRVSSPSFTVSGVDVAESILSSPVSSQAVMTQATMRSGTLSLTSTPSAVRYQSPIATPIVAPTGDAQHPLSAPFLPPPSETLPPGSQASPVPPPPFTTPNLLTTHSPSPVVAIAVPLSVAGAVVLIGALLGIKHYRHQRRERRNERARLRGRVWDLERTGSTRSSVTANSGSSAPARSTGTHSDTRASINKAGIPQPLFMPSEYLSEPLYPNAVPARPVYSTMHSFGERVYPSYAYAISKQRQQSFAHRGPSPTPSQASSYNPYADYKLGHPIPSFHCPGHPYANQTRPVPSAARPSGDSEMSATHTVLSAYMMPSPIPTGPTPVSLLSAPHRAHVRGHTGPLPPPPLYDNPYINATKPLPRSPLQAGTAGINEGL</sequence>
<name>A0ABR3IQQ9_9AGAR</name>
<feature type="compositionally biased region" description="Basic and acidic residues" evidence="1">
    <location>
        <begin position="117"/>
        <end position="135"/>
    </location>
</feature>